<organism evidence="1 2">
    <name type="scientific">Orrella marina</name>
    <dbReference type="NCBI Taxonomy" id="2163011"/>
    <lineage>
        <taxon>Bacteria</taxon>
        <taxon>Pseudomonadati</taxon>
        <taxon>Pseudomonadota</taxon>
        <taxon>Betaproteobacteria</taxon>
        <taxon>Burkholderiales</taxon>
        <taxon>Alcaligenaceae</taxon>
        <taxon>Orrella</taxon>
    </lineage>
</organism>
<evidence type="ECO:0000313" key="1">
    <source>
        <dbReference type="EMBL" id="AWB32758.1"/>
    </source>
</evidence>
<accession>A0A2R4XG25</accession>
<gene>
    <name evidence="1" type="ORF">DBV39_02405</name>
</gene>
<dbReference type="AlphaFoldDB" id="A0A2R4XG25"/>
<dbReference type="OrthoDB" id="7371803at2"/>
<name>A0A2R4XG25_9BURK</name>
<dbReference type="EMBL" id="CP028901">
    <property type="protein sequence ID" value="AWB32758.1"/>
    <property type="molecule type" value="Genomic_DNA"/>
</dbReference>
<dbReference type="Proteomes" id="UP000244571">
    <property type="component" value="Chromosome"/>
</dbReference>
<reference evidence="1 2" key="1">
    <citation type="submission" date="2018-04" db="EMBL/GenBank/DDBJ databases">
        <title>Bordetella sp. HZ20 isolated from seawater.</title>
        <authorList>
            <person name="Sun C."/>
        </authorList>
    </citation>
    <scope>NUCLEOTIDE SEQUENCE [LARGE SCALE GENOMIC DNA]</scope>
    <source>
        <strain evidence="1 2">HZ20</strain>
    </source>
</reference>
<proteinExistence type="predicted"/>
<evidence type="ECO:0000313" key="2">
    <source>
        <dbReference type="Proteomes" id="UP000244571"/>
    </source>
</evidence>
<keyword evidence="2" id="KW-1185">Reference proteome</keyword>
<sequence length="70" mass="7867">MVFVAQSPSILKGIQVTHQVRFDAIEKDSQYVLTRIEQINPQGNLVCDVRDGCSSNPVSDRFRIKRFGSA</sequence>
<dbReference type="KEGG" id="boz:DBV39_02405"/>
<protein>
    <submittedName>
        <fullName evidence="1">Uncharacterized protein</fullName>
    </submittedName>
</protein>